<dbReference type="Gene3D" id="3.40.50.1980">
    <property type="entry name" value="Nitrogenase molybdenum iron protein domain"/>
    <property type="match status" value="2"/>
</dbReference>
<evidence type="ECO:0000313" key="8">
    <source>
        <dbReference type="EMBL" id="MEL0613317.1"/>
    </source>
</evidence>
<feature type="signal peptide" evidence="7">
    <location>
        <begin position="1"/>
        <end position="23"/>
    </location>
</feature>
<evidence type="ECO:0000256" key="3">
    <source>
        <dbReference type="ARBA" id="ARBA00022448"/>
    </source>
</evidence>
<sequence>MKKSLFALSILSSALMGGSQAYASVENPIHVVASFTVLADVVKAVGGDLVEVKSLVPVNGDPHDFSPTPKDAQDIKHAAATFVSGEGLETWFTKIVKASGSTQPAVMVSKGIKTHMFDEDGHKVRDPHVWNSIPNVMIWVKNIESALAKVDPNDAATYKINATQYLKQLDKLNKKIHHDINSTPKNNRKVLTSHDAFGYYANEYGVSFMAPVGVSTETEATASRVAKLIDQIKKEHITTYFLENSNSARLIKQIAHATGAKPGGELYPEALSSSEGPASTYLKMMAHNTDLIVSSLKK</sequence>
<evidence type="ECO:0000256" key="7">
    <source>
        <dbReference type="SAM" id="SignalP"/>
    </source>
</evidence>
<dbReference type="PANTHER" id="PTHR42953:SF1">
    <property type="entry name" value="METAL-BINDING PROTEIN HI_0362-RELATED"/>
    <property type="match status" value="1"/>
</dbReference>
<dbReference type="PANTHER" id="PTHR42953">
    <property type="entry name" value="HIGH-AFFINITY ZINC UPTAKE SYSTEM PROTEIN ZNUA-RELATED"/>
    <property type="match status" value="1"/>
</dbReference>
<feature type="chain" id="PRO_5047417570" evidence="7">
    <location>
        <begin position="24"/>
        <end position="298"/>
    </location>
</feature>
<dbReference type="Proteomes" id="UP001379949">
    <property type="component" value="Unassembled WGS sequence"/>
</dbReference>
<keyword evidence="5 7" id="KW-0732">Signal</keyword>
<protein>
    <submittedName>
        <fullName evidence="8">Zinc ABC transporter substrate-binding protein</fullName>
    </submittedName>
</protein>
<dbReference type="SUPFAM" id="SSF53807">
    <property type="entry name" value="Helical backbone' metal receptor"/>
    <property type="match status" value="1"/>
</dbReference>
<dbReference type="PRINTS" id="PR00691">
    <property type="entry name" value="ADHESINB"/>
</dbReference>
<proteinExistence type="inferred from homology"/>
<dbReference type="RefSeq" id="WP_341567107.1">
    <property type="nucleotide sequence ID" value="NZ_JBAKAR010000006.1"/>
</dbReference>
<evidence type="ECO:0000313" key="9">
    <source>
        <dbReference type="Proteomes" id="UP001379949"/>
    </source>
</evidence>
<dbReference type="InterPro" id="IPR006128">
    <property type="entry name" value="Lipoprotein_PsaA-like"/>
</dbReference>
<accession>A0ABU9G8L1</accession>
<comment type="similarity">
    <text evidence="2 6">Belongs to the bacterial solute-binding protein 9 family.</text>
</comment>
<dbReference type="InterPro" id="IPR006129">
    <property type="entry name" value="AdhesinB"/>
</dbReference>
<evidence type="ECO:0000256" key="4">
    <source>
        <dbReference type="ARBA" id="ARBA00022723"/>
    </source>
</evidence>
<organism evidence="8 9">
    <name type="scientific">Marinomonas arenicola</name>
    <dbReference type="NCBI Taxonomy" id="569601"/>
    <lineage>
        <taxon>Bacteria</taxon>
        <taxon>Pseudomonadati</taxon>
        <taxon>Pseudomonadota</taxon>
        <taxon>Gammaproteobacteria</taxon>
        <taxon>Oceanospirillales</taxon>
        <taxon>Oceanospirillaceae</taxon>
        <taxon>Marinomonas</taxon>
    </lineage>
</organism>
<evidence type="ECO:0000256" key="5">
    <source>
        <dbReference type="ARBA" id="ARBA00022729"/>
    </source>
</evidence>
<keyword evidence="4" id="KW-0479">Metal-binding</keyword>
<gene>
    <name evidence="8" type="ORF">V6242_09165</name>
</gene>
<evidence type="ECO:0000256" key="1">
    <source>
        <dbReference type="ARBA" id="ARBA00004196"/>
    </source>
</evidence>
<evidence type="ECO:0000256" key="6">
    <source>
        <dbReference type="RuleBase" id="RU003512"/>
    </source>
</evidence>
<dbReference type="Pfam" id="PF01297">
    <property type="entry name" value="ZnuA"/>
    <property type="match status" value="1"/>
</dbReference>
<dbReference type="EMBL" id="JBAKAR010000006">
    <property type="protein sequence ID" value="MEL0613317.1"/>
    <property type="molecule type" value="Genomic_DNA"/>
</dbReference>
<dbReference type="InterPro" id="IPR050492">
    <property type="entry name" value="Bact_metal-bind_prot9"/>
</dbReference>
<evidence type="ECO:0000256" key="2">
    <source>
        <dbReference type="ARBA" id="ARBA00011028"/>
    </source>
</evidence>
<name>A0ABU9G8L1_9GAMM</name>
<keyword evidence="3 6" id="KW-0813">Transport</keyword>
<reference evidence="8 9" key="1">
    <citation type="submission" date="2024-02" db="EMBL/GenBank/DDBJ databases">
        <title>Bacteria isolated from the canopy kelp, Nereocystis luetkeana.</title>
        <authorList>
            <person name="Pfister C.A."/>
            <person name="Younker I.T."/>
            <person name="Light S.H."/>
        </authorList>
    </citation>
    <scope>NUCLEOTIDE SEQUENCE [LARGE SCALE GENOMIC DNA]</scope>
    <source>
        <strain evidence="8 9">TI.4.07</strain>
    </source>
</reference>
<comment type="subcellular location">
    <subcellularLocation>
        <location evidence="1">Cell envelope</location>
    </subcellularLocation>
</comment>
<dbReference type="InterPro" id="IPR006127">
    <property type="entry name" value="ZnuA-like"/>
</dbReference>
<keyword evidence="9" id="KW-1185">Reference proteome</keyword>
<dbReference type="PRINTS" id="PR00690">
    <property type="entry name" value="ADHESNFAMILY"/>
</dbReference>
<comment type="caution">
    <text evidence="8">The sequence shown here is derived from an EMBL/GenBank/DDBJ whole genome shotgun (WGS) entry which is preliminary data.</text>
</comment>